<feature type="transmembrane region" description="Helical" evidence="1">
    <location>
        <begin position="68"/>
        <end position="90"/>
    </location>
</feature>
<keyword evidence="1" id="KW-0472">Membrane</keyword>
<dbReference type="KEGG" id="aalt:CC77DRAFT_483906"/>
<accession>A0A177D720</accession>
<keyword evidence="1" id="KW-1133">Transmembrane helix</keyword>
<proteinExistence type="predicted"/>
<evidence type="ECO:0000313" key="3">
    <source>
        <dbReference type="Proteomes" id="UP000077248"/>
    </source>
</evidence>
<organism evidence="2 3">
    <name type="scientific">Alternaria alternata</name>
    <name type="common">Alternaria rot fungus</name>
    <name type="synonym">Torula alternata</name>
    <dbReference type="NCBI Taxonomy" id="5599"/>
    <lineage>
        <taxon>Eukaryota</taxon>
        <taxon>Fungi</taxon>
        <taxon>Dikarya</taxon>
        <taxon>Ascomycota</taxon>
        <taxon>Pezizomycotina</taxon>
        <taxon>Dothideomycetes</taxon>
        <taxon>Pleosporomycetidae</taxon>
        <taxon>Pleosporales</taxon>
        <taxon>Pleosporineae</taxon>
        <taxon>Pleosporaceae</taxon>
        <taxon>Alternaria</taxon>
        <taxon>Alternaria sect. Alternaria</taxon>
        <taxon>Alternaria alternata complex</taxon>
    </lineage>
</organism>
<dbReference type="RefSeq" id="XP_018380629.1">
    <property type="nucleotide sequence ID" value="XM_018531856.1"/>
</dbReference>
<keyword evidence="3" id="KW-1185">Reference proteome</keyword>
<name>A0A177D720_ALTAL</name>
<evidence type="ECO:0000256" key="1">
    <source>
        <dbReference type="SAM" id="Phobius"/>
    </source>
</evidence>
<dbReference type="Proteomes" id="UP000077248">
    <property type="component" value="Unassembled WGS sequence"/>
</dbReference>
<gene>
    <name evidence="2" type="ORF">CC77DRAFT_483906</name>
</gene>
<dbReference type="AlphaFoldDB" id="A0A177D720"/>
<sequence>MKSDKKRLNTKYRTQLSLAIAGRSPPCPCVYVVKYVASFFNQQSAPFLMLYVTASHVLHASIHCCSEYSLMLVISPSLMFLFSVQVFLLLSQATDNGGQLVSMRTTEAAVEGMYTDGVEPLAGAVFVSVTAFVRVADIVGVAGAWVNVQVGSIQVAARWVTAREGRCGQGSFSKLPAQQLSHLPKAGLIPIYMQASALRASTTNVT</sequence>
<dbReference type="GeneID" id="29117450"/>
<dbReference type="VEuPathDB" id="FungiDB:CC77DRAFT_483906"/>
<keyword evidence="1" id="KW-0812">Transmembrane</keyword>
<reference evidence="2 3" key="1">
    <citation type="submission" date="2016-05" db="EMBL/GenBank/DDBJ databases">
        <title>Comparative analysis of secretome profiles of manganese(II)-oxidizing ascomycete fungi.</title>
        <authorList>
            <consortium name="DOE Joint Genome Institute"/>
            <person name="Zeiner C.A."/>
            <person name="Purvine S.O."/>
            <person name="Zink E.M."/>
            <person name="Wu S."/>
            <person name="Pasa-Tolic L."/>
            <person name="Chaput D.L."/>
            <person name="Haridas S."/>
            <person name="Grigoriev I.V."/>
            <person name="Santelli C.M."/>
            <person name="Hansel C.M."/>
        </authorList>
    </citation>
    <scope>NUCLEOTIDE SEQUENCE [LARGE SCALE GENOMIC DNA]</scope>
    <source>
        <strain evidence="2 3">SRC1lrK2f</strain>
    </source>
</reference>
<evidence type="ECO:0000313" key="2">
    <source>
        <dbReference type="EMBL" id="OAG15208.1"/>
    </source>
</evidence>
<protein>
    <submittedName>
        <fullName evidence="2">Uncharacterized protein</fullName>
    </submittedName>
</protein>
<dbReference type="EMBL" id="KV441495">
    <property type="protein sequence ID" value="OAG15208.1"/>
    <property type="molecule type" value="Genomic_DNA"/>
</dbReference>